<comment type="caution">
    <text evidence="3">The sequence shown here is derived from an EMBL/GenBank/DDBJ whole genome shotgun (WGS) entry which is preliminary data.</text>
</comment>
<dbReference type="EMBL" id="CAJNNV010031243">
    <property type="protein sequence ID" value="CAE8635116.1"/>
    <property type="molecule type" value="Genomic_DNA"/>
</dbReference>
<dbReference type="Proteomes" id="UP000654075">
    <property type="component" value="Unassembled WGS sequence"/>
</dbReference>
<gene>
    <name evidence="3" type="ORF">PGLA1383_LOCUS50724</name>
</gene>
<keyword evidence="2" id="KW-0472">Membrane</keyword>
<feature type="transmembrane region" description="Helical" evidence="2">
    <location>
        <begin position="86"/>
        <end position="118"/>
    </location>
</feature>
<evidence type="ECO:0000256" key="1">
    <source>
        <dbReference type="SAM" id="MobiDB-lite"/>
    </source>
</evidence>
<accession>A0A813HC55</accession>
<feature type="compositionally biased region" description="Acidic residues" evidence="1">
    <location>
        <begin position="20"/>
        <end position="42"/>
    </location>
</feature>
<organism evidence="3 4">
    <name type="scientific">Polarella glacialis</name>
    <name type="common">Dinoflagellate</name>
    <dbReference type="NCBI Taxonomy" id="89957"/>
    <lineage>
        <taxon>Eukaryota</taxon>
        <taxon>Sar</taxon>
        <taxon>Alveolata</taxon>
        <taxon>Dinophyceae</taxon>
        <taxon>Suessiales</taxon>
        <taxon>Suessiaceae</taxon>
        <taxon>Polarella</taxon>
    </lineage>
</organism>
<feature type="region of interest" description="Disordered" evidence="1">
    <location>
        <begin position="8"/>
        <end position="55"/>
    </location>
</feature>
<keyword evidence="4" id="KW-1185">Reference proteome</keyword>
<evidence type="ECO:0000313" key="4">
    <source>
        <dbReference type="Proteomes" id="UP000654075"/>
    </source>
</evidence>
<keyword evidence="2" id="KW-0812">Transmembrane</keyword>
<name>A0A813HC55_POLGL</name>
<evidence type="ECO:0000313" key="3">
    <source>
        <dbReference type="EMBL" id="CAE8635116.1"/>
    </source>
</evidence>
<keyword evidence="2" id="KW-1133">Transmembrane helix</keyword>
<evidence type="ECO:0000256" key="2">
    <source>
        <dbReference type="SAM" id="Phobius"/>
    </source>
</evidence>
<reference evidence="3" key="1">
    <citation type="submission" date="2021-02" db="EMBL/GenBank/DDBJ databases">
        <authorList>
            <person name="Dougan E. K."/>
            <person name="Rhodes N."/>
            <person name="Thang M."/>
            <person name="Chan C."/>
        </authorList>
    </citation>
    <scope>NUCLEOTIDE SEQUENCE</scope>
</reference>
<sequence>MIRIVHEHSTVMSKHHNSNSDDDTDADADADADDNDDNDDNDNNSNHNNPEQPCGHLPVPFVISIPSHHLKWTRIHSCRKAMVLKAMVAVVAVVVVVVVVVFFVVVALIGGLFLGLAFH</sequence>
<dbReference type="AlphaFoldDB" id="A0A813HC55"/>
<proteinExistence type="predicted"/>
<protein>
    <submittedName>
        <fullName evidence="3">Uncharacterized protein</fullName>
    </submittedName>
</protein>